<organism evidence="5 6">
    <name type="scientific">Actinophytocola xinjiangensis</name>
    <dbReference type="NCBI Taxonomy" id="485602"/>
    <lineage>
        <taxon>Bacteria</taxon>
        <taxon>Bacillati</taxon>
        <taxon>Actinomycetota</taxon>
        <taxon>Actinomycetes</taxon>
        <taxon>Pseudonocardiales</taxon>
        <taxon>Pseudonocardiaceae</taxon>
    </lineage>
</organism>
<evidence type="ECO:0000256" key="2">
    <source>
        <dbReference type="ARBA" id="ARBA00023125"/>
    </source>
</evidence>
<dbReference type="PANTHER" id="PTHR43537:SF24">
    <property type="entry name" value="GLUCONATE OPERON TRANSCRIPTIONAL REPRESSOR"/>
    <property type="match status" value="1"/>
</dbReference>
<dbReference type="SUPFAM" id="SSF46785">
    <property type="entry name" value="Winged helix' DNA-binding domain"/>
    <property type="match status" value="1"/>
</dbReference>
<dbReference type="InterPro" id="IPR011711">
    <property type="entry name" value="GntR_C"/>
</dbReference>
<dbReference type="GO" id="GO:0003677">
    <property type="term" value="F:DNA binding"/>
    <property type="evidence" value="ECO:0007669"/>
    <property type="project" value="UniProtKB-KW"/>
</dbReference>
<evidence type="ECO:0000313" key="6">
    <source>
        <dbReference type="Proteomes" id="UP000185696"/>
    </source>
</evidence>
<dbReference type="InterPro" id="IPR008920">
    <property type="entry name" value="TF_FadR/GntR_C"/>
</dbReference>
<dbReference type="PANTHER" id="PTHR43537">
    <property type="entry name" value="TRANSCRIPTIONAL REGULATOR, GNTR FAMILY"/>
    <property type="match status" value="1"/>
</dbReference>
<dbReference type="PROSITE" id="PS50949">
    <property type="entry name" value="HTH_GNTR"/>
    <property type="match status" value="1"/>
</dbReference>
<dbReference type="CDD" id="cd07377">
    <property type="entry name" value="WHTH_GntR"/>
    <property type="match status" value="1"/>
</dbReference>
<gene>
    <name evidence="5" type="ORF">BLA60_29115</name>
</gene>
<evidence type="ECO:0000259" key="4">
    <source>
        <dbReference type="PROSITE" id="PS50949"/>
    </source>
</evidence>
<keyword evidence="2" id="KW-0238">DNA-binding</keyword>
<sequence length="237" mass="25890">MESHSELLSAKEFAVKHIRAIIHSGDLDEDGKLSIGALSEQLGVSRTPIRDALWQLAGEGLVTVSPRVGAFVRRVTPAEAKDIYRIKVAIEPLMAGWAAERATPARRTAYREKVQELVEIAHTDDVEKYIGCLEERRAILLDMAESAPLAETLSVIDGRVRLLRFRNLSQPGQLSISAGQHVTVADAVADGDGEAATEAMRLHVLDALRRVMRLAERAETAGEYWLSPGRVPGRAPA</sequence>
<comment type="caution">
    <text evidence="5">The sequence shown here is derived from an EMBL/GenBank/DDBJ whole genome shotgun (WGS) entry which is preliminary data.</text>
</comment>
<dbReference type="EMBL" id="MSIF01000018">
    <property type="protein sequence ID" value="OLF06926.1"/>
    <property type="molecule type" value="Genomic_DNA"/>
</dbReference>
<feature type="domain" description="HTH gntR-type" evidence="4">
    <location>
        <begin position="8"/>
        <end position="75"/>
    </location>
</feature>
<dbReference type="Pfam" id="PF07729">
    <property type="entry name" value="FCD"/>
    <property type="match status" value="1"/>
</dbReference>
<evidence type="ECO:0000256" key="3">
    <source>
        <dbReference type="ARBA" id="ARBA00023163"/>
    </source>
</evidence>
<dbReference type="InterPro" id="IPR000524">
    <property type="entry name" value="Tscrpt_reg_HTH_GntR"/>
</dbReference>
<keyword evidence="6" id="KW-1185">Reference proteome</keyword>
<reference evidence="5 6" key="1">
    <citation type="submission" date="2016-12" db="EMBL/GenBank/DDBJ databases">
        <title>The draft genome sequence of Actinophytocola xinjiangensis.</title>
        <authorList>
            <person name="Wang W."/>
            <person name="Yuan L."/>
        </authorList>
    </citation>
    <scope>NUCLEOTIDE SEQUENCE [LARGE SCALE GENOMIC DNA]</scope>
    <source>
        <strain evidence="5 6">CGMCC 4.4663</strain>
    </source>
</reference>
<dbReference type="SMART" id="SM00345">
    <property type="entry name" value="HTH_GNTR"/>
    <property type="match status" value="1"/>
</dbReference>
<keyword evidence="3" id="KW-0804">Transcription</keyword>
<dbReference type="Proteomes" id="UP000185696">
    <property type="component" value="Unassembled WGS sequence"/>
</dbReference>
<dbReference type="RefSeq" id="WP_075136227.1">
    <property type="nucleotide sequence ID" value="NZ_MSIF01000018.1"/>
</dbReference>
<dbReference type="OrthoDB" id="9816161at2"/>
<dbReference type="SMART" id="SM00895">
    <property type="entry name" value="FCD"/>
    <property type="match status" value="1"/>
</dbReference>
<accession>A0A7Z0WK05</accession>
<keyword evidence="1" id="KW-0805">Transcription regulation</keyword>
<dbReference type="Gene3D" id="1.10.10.10">
    <property type="entry name" value="Winged helix-like DNA-binding domain superfamily/Winged helix DNA-binding domain"/>
    <property type="match status" value="1"/>
</dbReference>
<proteinExistence type="predicted"/>
<dbReference type="InterPro" id="IPR036388">
    <property type="entry name" value="WH-like_DNA-bd_sf"/>
</dbReference>
<dbReference type="Pfam" id="PF00392">
    <property type="entry name" value="GntR"/>
    <property type="match status" value="1"/>
</dbReference>
<dbReference type="Gene3D" id="1.20.120.530">
    <property type="entry name" value="GntR ligand-binding domain-like"/>
    <property type="match status" value="1"/>
</dbReference>
<dbReference type="AlphaFoldDB" id="A0A7Z0WK05"/>
<name>A0A7Z0WK05_9PSEU</name>
<evidence type="ECO:0000256" key="1">
    <source>
        <dbReference type="ARBA" id="ARBA00023015"/>
    </source>
</evidence>
<dbReference type="SUPFAM" id="SSF48008">
    <property type="entry name" value="GntR ligand-binding domain-like"/>
    <property type="match status" value="1"/>
</dbReference>
<dbReference type="GO" id="GO:0003700">
    <property type="term" value="F:DNA-binding transcription factor activity"/>
    <property type="evidence" value="ECO:0007669"/>
    <property type="project" value="InterPro"/>
</dbReference>
<protein>
    <recommendedName>
        <fullName evidence="4">HTH gntR-type domain-containing protein</fullName>
    </recommendedName>
</protein>
<dbReference type="InterPro" id="IPR036390">
    <property type="entry name" value="WH_DNA-bd_sf"/>
</dbReference>
<evidence type="ECO:0000313" key="5">
    <source>
        <dbReference type="EMBL" id="OLF06926.1"/>
    </source>
</evidence>